<protein>
    <submittedName>
        <fullName evidence="1">Uncharacterized protein</fullName>
    </submittedName>
</protein>
<gene>
    <name evidence="1" type="ORF">OHJ16_15660</name>
</gene>
<reference evidence="1" key="1">
    <citation type="submission" date="2022-10" db="EMBL/GenBank/DDBJ databases">
        <title>Genome sequence of Actinomyces israelii ATCC 10048.</title>
        <authorList>
            <person name="Watt R.M."/>
            <person name="Tong W.M."/>
        </authorList>
    </citation>
    <scope>NUCLEOTIDE SEQUENCE</scope>
    <source>
        <strain evidence="1">ATCC 10048</strain>
    </source>
</reference>
<evidence type="ECO:0000313" key="1">
    <source>
        <dbReference type="EMBL" id="MCZ0859469.1"/>
    </source>
</evidence>
<dbReference type="RefSeq" id="WP_268918666.1">
    <property type="nucleotide sequence ID" value="NZ_JAPTMY010000055.1"/>
</dbReference>
<proteinExistence type="predicted"/>
<organism evidence="1 2">
    <name type="scientific">Actinomyces israelii</name>
    <dbReference type="NCBI Taxonomy" id="1659"/>
    <lineage>
        <taxon>Bacteria</taxon>
        <taxon>Bacillati</taxon>
        <taxon>Actinomycetota</taxon>
        <taxon>Actinomycetes</taxon>
        <taxon>Actinomycetales</taxon>
        <taxon>Actinomycetaceae</taxon>
        <taxon>Actinomyces</taxon>
    </lineage>
</organism>
<sequence length="198" mass="21495">MTEFDLVIDHFAREIDNLPRVSQSIFFASAARMIYDDHSDAIDELSLASVFEHAYKTITDAATDEGSRTSPFQGQVADAPNAINSCSPISLVLENSWICLDTAGRILVDSTYSSGLSVEFALQPSVGLATMAKFGVWQLGSGDQEEGQVAEVMKSKQVVRASECCSQAIAYLLSSQAKPREALRATFTILKDLTTESK</sequence>
<accession>A0ABT4ICJ0</accession>
<keyword evidence="2" id="KW-1185">Reference proteome</keyword>
<name>A0ABT4ICJ0_9ACTO</name>
<dbReference type="Proteomes" id="UP001072034">
    <property type="component" value="Unassembled WGS sequence"/>
</dbReference>
<evidence type="ECO:0000313" key="2">
    <source>
        <dbReference type="Proteomes" id="UP001072034"/>
    </source>
</evidence>
<comment type="caution">
    <text evidence="1">The sequence shown here is derived from an EMBL/GenBank/DDBJ whole genome shotgun (WGS) entry which is preliminary data.</text>
</comment>
<dbReference type="EMBL" id="JAPTMY010000055">
    <property type="protein sequence ID" value="MCZ0859469.1"/>
    <property type="molecule type" value="Genomic_DNA"/>
</dbReference>